<proteinExistence type="predicted"/>
<sequence>MVLRPLVEPMLALAAEVFPGPAVLRAGVAYEQKFDGRREFLFTASGPGGRVLLQTRRGSLVQDRWPDLVAAAEAQLPAGLVLDGELLVWAVEAGRLSFEGLQRRAAARARGAPALAASLPAYFVAFDVLQLDGRELLARPYSSAAPALRACSRSTG</sequence>
<feature type="domain" description="ATP-dependent DNA ligase family profile" evidence="1">
    <location>
        <begin position="25"/>
        <end position="149"/>
    </location>
</feature>
<name>B0CN43_STRLA</name>
<dbReference type="EMBL" id="DQ838002">
    <property type="protein sequence ID" value="ABQ41264.1"/>
    <property type="molecule type" value="Genomic_DNA"/>
</dbReference>
<dbReference type="Gene3D" id="3.30.470.30">
    <property type="entry name" value="DNA ligase/mRNA capping enzyme"/>
    <property type="match status" value="1"/>
</dbReference>
<evidence type="ECO:0000313" key="2">
    <source>
        <dbReference type="EMBL" id="ABQ41264.1"/>
    </source>
</evidence>
<dbReference type="GO" id="GO:0006281">
    <property type="term" value="P:DNA repair"/>
    <property type="evidence" value="ECO:0007669"/>
    <property type="project" value="InterPro"/>
</dbReference>
<dbReference type="InterPro" id="IPR012310">
    <property type="entry name" value="DNA_ligase_ATP-dep_cent"/>
</dbReference>
<protein>
    <submittedName>
        <fullName evidence="2">Putative DNA ligase</fullName>
    </submittedName>
</protein>
<dbReference type="GO" id="GO:0005524">
    <property type="term" value="F:ATP binding"/>
    <property type="evidence" value="ECO:0007669"/>
    <property type="project" value="InterPro"/>
</dbReference>
<evidence type="ECO:0000259" key="1">
    <source>
        <dbReference type="Pfam" id="PF01068"/>
    </source>
</evidence>
<dbReference type="AlphaFoldDB" id="B0CN43"/>
<keyword evidence="2" id="KW-0436">Ligase</keyword>
<dbReference type="GO" id="GO:0003910">
    <property type="term" value="F:DNA ligase (ATP) activity"/>
    <property type="evidence" value="ECO:0007669"/>
    <property type="project" value="InterPro"/>
</dbReference>
<dbReference type="Pfam" id="PF01068">
    <property type="entry name" value="DNA_ligase_A_M"/>
    <property type="match status" value="1"/>
</dbReference>
<organism evidence="2">
    <name type="scientific">Streptomyces lavendulae</name>
    <dbReference type="NCBI Taxonomy" id="1914"/>
    <lineage>
        <taxon>Bacteria</taxon>
        <taxon>Bacillati</taxon>
        <taxon>Actinomycetota</taxon>
        <taxon>Actinomycetes</taxon>
        <taxon>Kitasatosporales</taxon>
        <taxon>Streptomycetaceae</taxon>
        <taxon>Streptomyces</taxon>
    </lineage>
</organism>
<dbReference type="SUPFAM" id="SSF56091">
    <property type="entry name" value="DNA ligase/mRNA capping enzyme, catalytic domain"/>
    <property type="match status" value="1"/>
</dbReference>
<reference evidence="2" key="1">
    <citation type="journal article" date="2008" name="J. Bacteriol.">
        <title>Characterization of the saframycin A gene cluster from Streptomyces lavendulae NRRL 11002 revealing a nonribosomal peptide synthetase system for assembling the unusual tetrapeptidyl skeleton in an iterative manner.</title>
        <authorList>
            <person name="Li L."/>
            <person name="Deng W."/>
            <person name="Song J."/>
            <person name="Ding W."/>
            <person name="Zhao Q.F."/>
            <person name="Peng C."/>
            <person name="Song W.W."/>
            <person name="Tang G.L."/>
            <person name="Liu W."/>
        </authorList>
    </citation>
    <scope>NUCLEOTIDE SEQUENCE</scope>
    <source>
        <strain evidence="2">NRRL 11002</strain>
    </source>
</reference>
<accession>B0CN43</accession>
<dbReference type="GO" id="GO:0006310">
    <property type="term" value="P:DNA recombination"/>
    <property type="evidence" value="ECO:0007669"/>
    <property type="project" value="InterPro"/>
</dbReference>